<dbReference type="EMBL" id="BTGU01000037">
    <property type="protein sequence ID" value="GMN51427.1"/>
    <property type="molecule type" value="Genomic_DNA"/>
</dbReference>
<evidence type="ECO:0008006" key="4">
    <source>
        <dbReference type="Google" id="ProtNLM"/>
    </source>
</evidence>
<name>A0AA88AIQ1_FICCA</name>
<dbReference type="GO" id="GO:0043248">
    <property type="term" value="P:proteasome assembly"/>
    <property type="evidence" value="ECO:0007669"/>
    <property type="project" value="InterPro"/>
</dbReference>
<dbReference type="AlphaFoldDB" id="A0AA88AIQ1"/>
<protein>
    <recommendedName>
        <fullName evidence="4">Proteasome assembly chaperone 4</fullName>
    </recommendedName>
</protein>
<proteinExistence type="predicted"/>
<feature type="region of interest" description="Disordered" evidence="1">
    <location>
        <begin position="1"/>
        <end position="25"/>
    </location>
</feature>
<dbReference type="Pfam" id="PF16093">
    <property type="entry name" value="PAC4"/>
    <property type="match status" value="1"/>
</dbReference>
<evidence type="ECO:0000313" key="3">
    <source>
        <dbReference type="Proteomes" id="UP001187192"/>
    </source>
</evidence>
<comment type="caution">
    <text evidence="2">The sequence shown here is derived from an EMBL/GenBank/DDBJ whole genome shotgun (WGS) entry which is preliminary data.</text>
</comment>
<keyword evidence="3" id="KW-1185">Reference proteome</keyword>
<feature type="compositionally biased region" description="Polar residues" evidence="1">
    <location>
        <begin position="1"/>
        <end position="12"/>
    </location>
</feature>
<evidence type="ECO:0000313" key="2">
    <source>
        <dbReference type="EMBL" id="GMN51427.1"/>
    </source>
</evidence>
<dbReference type="InterPro" id="IPR032157">
    <property type="entry name" value="PAC4"/>
</dbReference>
<sequence length="97" mass="10481">MEALNSALSSAHISDDDKQPPNDVVPVTSFSEAVNDVTLHFQIIRLPRQIYAWIGCNSAKFGHLYAAAPTQPKHNGVSGSCVLGGHLENRLQALLDD</sequence>
<gene>
    <name evidence="2" type="ORF">TIFTF001_020582</name>
</gene>
<dbReference type="Proteomes" id="UP001187192">
    <property type="component" value="Unassembled WGS sequence"/>
</dbReference>
<reference evidence="2" key="1">
    <citation type="submission" date="2023-07" db="EMBL/GenBank/DDBJ databases">
        <title>draft genome sequence of fig (Ficus carica).</title>
        <authorList>
            <person name="Takahashi T."/>
            <person name="Nishimura K."/>
        </authorList>
    </citation>
    <scope>NUCLEOTIDE SEQUENCE</scope>
</reference>
<evidence type="ECO:0000256" key="1">
    <source>
        <dbReference type="SAM" id="MobiDB-lite"/>
    </source>
</evidence>
<dbReference type="PANTHER" id="PTHR33559:SF1">
    <property type="entry name" value="PROTEASOME ASSEMBLY CHAPERONE 4"/>
    <property type="match status" value="1"/>
</dbReference>
<dbReference type="PANTHER" id="PTHR33559">
    <property type="entry name" value="PROTEASOME ASSEMBLY CHAPERONE 4"/>
    <property type="match status" value="1"/>
</dbReference>
<accession>A0AA88AIQ1</accession>
<organism evidence="2 3">
    <name type="scientific">Ficus carica</name>
    <name type="common">Common fig</name>
    <dbReference type="NCBI Taxonomy" id="3494"/>
    <lineage>
        <taxon>Eukaryota</taxon>
        <taxon>Viridiplantae</taxon>
        <taxon>Streptophyta</taxon>
        <taxon>Embryophyta</taxon>
        <taxon>Tracheophyta</taxon>
        <taxon>Spermatophyta</taxon>
        <taxon>Magnoliopsida</taxon>
        <taxon>eudicotyledons</taxon>
        <taxon>Gunneridae</taxon>
        <taxon>Pentapetalae</taxon>
        <taxon>rosids</taxon>
        <taxon>fabids</taxon>
        <taxon>Rosales</taxon>
        <taxon>Moraceae</taxon>
        <taxon>Ficeae</taxon>
        <taxon>Ficus</taxon>
    </lineage>
</organism>